<dbReference type="STRING" id="1714264.BTO30_05910"/>
<dbReference type="PANTHER" id="PTHR43213">
    <property type="entry name" value="BIFUNCTIONAL DTTP/UTP PYROPHOSPHATASE/METHYLTRANSFERASE PROTEIN-RELATED"/>
    <property type="match status" value="1"/>
</dbReference>
<accession>A0A1Q8Q834</accession>
<dbReference type="HAMAP" id="MF_00528">
    <property type="entry name" value="Maf"/>
    <property type="match status" value="1"/>
</dbReference>
<comment type="function">
    <text evidence="6">Nucleoside triphosphate pyrophosphatase that hydrolyzes dTTP and UTP. May have a dual role in cell division arrest and in preventing the incorporation of modified nucleotides into cellular nucleic acids.</text>
</comment>
<reference evidence="7 8" key="1">
    <citation type="submission" date="2016-12" db="EMBL/GenBank/DDBJ databases">
        <title>Domibacillus antri genome sequencing.</title>
        <authorList>
            <person name="Verma A."/>
            <person name="Krishnamurthi S."/>
        </authorList>
    </citation>
    <scope>NUCLEOTIDE SEQUENCE [LARGE SCALE GENOMIC DNA]</scope>
    <source>
        <strain evidence="7 8">XD80</strain>
    </source>
</reference>
<keyword evidence="5 6" id="KW-0546">Nucleotide metabolism</keyword>
<dbReference type="FunFam" id="3.90.950.10:FF:000005">
    <property type="entry name" value="7-methyl-GTP pyrophosphatase"/>
    <property type="match status" value="1"/>
</dbReference>
<dbReference type="NCBIfam" id="TIGR00172">
    <property type="entry name" value="maf"/>
    <property type="match status" value="1"/>
</dbReference>
<dbReference type="PIRSF" id="PIRSF006305">
    <property type="entry name" value="Maf"/>
    <property type="match status" value="1"/>
</dbReference>
<comment type="catalytic activity">
    <reaction evidence="6">
        <text>dTTP + H2O = dTMP + diphosphate + H(+)</text>
        <dbReference type="Rhea" id="RHEA:28534"/>
        <dbReference type="ChEBI" id="CHEBI:15377"/>
        <dbReference type="ChEBI" id="CHEBI:15378"/>
        <dbReference type="ChEBI" id="CHEBI:33019"/>
        <dbReference type="ChEBI" id="CHEBI:37568"/>
        <dbReference type="ChEBI" id="CHEBI:63528"/>
        <dbReference type="EC" id="3.6.1.9"/>
    </reaction>
</comment>
<dbReference type="RefSeq" id="WP_075397784.1">
    <property type="nucleotide sequence ID" value="NZ_MSDU01000008.1"/>
</dbReference>
<dbReference type="OrthoDB" id="9807767at2"/>
<dbReference type="AlphaFoldDB" id="A0A1Q8Q834"/>
<evidence type="ECO:0000256" key="3">
    <source>
        <dbReference type="ARBA" id="ARBA00022490"/>
    </source>
</evidence>
<feature type="site" description="Important for substrate specificity" evidence="6">
    <location>
        <position position="12"/>
    </location>
</feature>
<evidence type="ECO:0000256" key="2">
    <source>
        <dbReference type="ARBA" id="ARBA00004496"/>
    </source>
</evidence>
<evidence type="ECO:0000313" key="7">
    <source>
        <dbReference type="EMBL" id="OLN23493.1"/>
    </source>
</evidence>
<evidence type="ECO:0000256" key="1">
    <source>
        <dbReference type="ARBA" id="ARBA00001968"/>
    </source>
</evidence>
<dbReference type="GO" id="GO:0009117">
    <property type="term" value="P:nucleotide metabolic process"/>
    <property type="evidence" value="ECO:0007669"/>
    <property type="project" value="UniProtKB-KW"/>
</dbReference>
<protein>
    <recommendedName>
        <fullName evidence="6">dTTP/UTP pyrophosphatase</fullName>
        <shortName evidence="6">dTTPase/UTPase</shortName>
        <ecNumber evidence="6">3.6.1.9</ecNumber>
    </recommendedName>
    <alternativeName>
        <fullName evidence="6">Nucleoside triphosphate pyrophosphatase</fullName>
    </alternativeName>
    <alternativeName>
        <fullName evidence="6">Nucleotide pyrophosphatase</fullName>
        <shortName evidence="6">Nucleotide PPase</shortName>
    </alternativeName>
</protein>
<dbReference type="PANTHER" id="PTHR43213:SF5">
    <property type="entry name" value="BIFUNCTIONAL DTTP_UTP PYROPHOSPHATASE_METHYLTRANSFERASE PROTEIN-RELATED"/>
    <property type="match status" value="1"/>
</dbReference>
<organism evidence="7 8">
    <name type="scientific">Domibacillus antri</name>
    <dbReference type="NCBI Taxonomy" id="1714264"/>
    <lineage>
        <taxon>Bacteria</taxon>
        <taxon>Bacillati</taxon>
        <taxon>Bacillota</taxon>
        <taxon>Bacilli</taxon>
        <taxon>Bacillales</taxon>
        <taxon>Bacillaceae</taxon>
        <taxon>Domibacillus</taxon>
    </lineage>
</organism>
<gene>
    <name evidence="7" type="ORF">BTO30_05910</name>
</gene>
<feature type="site" description="Important for substrate specificity" evidence="6">
    <location>
        <position position="152"/>
    </location>
</feature>
<dbReference type="Gene3D" id="3.90.950.10">
    <property type="match status" value="1"/>
</dbReference>
<evidence type="ECO:0000256" key="4">
    <source>
        <dbReference type="ARBA" id="ARBA00022801"/>
    </source>
</evidence>
<dbReference type="SUPFAM" id="SSF52972">
    <property type="entry name" value="ITPase-like"/>
    <property type="match status" value="1"/>
</dbReference>
<dbReference type="EMBL" id="MSDU01000008">
    <property type="protein sequence ID" value="OLN23493.1"/>
    <property type="molecule type" value="Genomic_DNA"/>
</dbReference>
<evidence type="ECO:0000313" key="8">
    <source>
        <dbReference type="Proteomes" id="UP000185568"/>
    </source>
</evidence>
<comment type="cofactor">
    <cofactor evidence="1 6">
        <name>a divalent metal cation</name>
        <dbReference type="ChEBI" id="CHEBI:60240"/>
    </cofactor>
</comment>
<name>A0A1Q8Q834_9BACI</name>
<keyword evidence="4 6" id="KW-0378">Hydrolase</keyword>
<dbReference type="GO" id="GO:0036218">
    <property type="term" value="F:dTTP diphosphatase activity"/>
    <property type="evidence" value="ECO:0007669"/>
    <property type="project" value="RHEA"/>
</dbReference>
<comment type="caution">
    <text evidence="7">The sequence shown here is derived from an EMBL/GenBank/DDBJ whole genome shotgun (WGS) entry which is preliminary data.</text>
</comment>
<feature type="active site" description="Proton acceptor" evidence="6">
    <location>
        <position position="69"/>
    </location>
</feature>
<dbReference type="GO" id="GO:0005737">
    <property type="term" value="C:cytoplasm"/>
    <property type="evidence" value="ECO:0007669"/>
    <property type="project" value="UniProtKB-SubCell"/>
</dbReference>
<comment type="caution">
    <text evidence="6">Lacks conserved residue(s) required for the propagation of feature annotation.</text>
</comment>
<dbReference type="Pfam" id="PF02545">
    <property type="entry name" value="Maf"/>
    <property type="match status" value="1"/>
</dbReference>
<dbReference type="InterPro" id="IPR003697">
    <property type="entry name" value="Maf-like"/>
</dbReference>
<keyword evidence="8" id="KW-1185">Reference proteome</keyword>
<evidence type="ECO:0000256" key="5">
    <source>
        <dbReference type="ARBA" id="ARBA00023080"/>
    </source>
</evidence>
<dbReference type="EC" id="3.6.1.9" evidence="6"/>
<dbReference type="InterPro" id="IPR029001">
    <property type="entry name" value="ITPase-like_fam"/>
</dbReference>
<dbReference type="GO" id="GO:0036221">
    <property type="term" value="F:UTP diphosphatase activity"/>
    <property type="evidence" value="ECO:0007669"/>
    <property type="project" value="RHEA"/>
</dbReference>
<proteinExistence type="inferred from homology"/>
<comment type="catalytic activity">
    <reaction evidence="6">
        <text>UTP + H2O = UMP + diphosphate + H(+)</text>
        <dbReference type="Rhea" id="RHEA:29395"/>
        <dbReference type="ChEBI" id="CHEBI:15377"/>
        <dbReference type="ChEBI" id="CHEBI:15378"/>
        <dbReference type="ChEBI" id="CHEBI:33019"/>
        <dbReference type="ChEBI" id="CHEBI:46398"/>
        <dbReference type="ChEBI" id="CHEBI:57865"/>
        <dbReference type="EC" id="3.6.1.9"/>
    </reaction>
</comment>
<sequence length="196" mass="20627">MTSIILASSSPRRKELLSQVLIPFTVHAADADETISPGTEPSDAVEQLALRKAEAVFAHYPDAAVIGADTVVVQDGRILGKPADASEAAAMIASLSGTVHSVYTGVAIITANETVMFHEKTDVEFWKLTGEEIAAYIQTGEPFDKAGGYGIQSAGALFVKAVHGDYFTVVGLPLSSLYRHLKRLGILTGGLSSPAK</sequence>
<dbReference type="Proteomes" id="UP000185568">
    <property type="component" value="Unassembled WGS sequence"/>
</dbReference>
<evidence type="ECO:0000256" key="6">
    <source>
        <dbReference type="HAMAP-Rule" id="MF_00528"/>
    </source>
</evidence>
<keyword evidence="3 6" id="KW-0963">Cytoplasm</keyword>
<dbReference type="CDD" id="cd00555">
    <property type="entry name" value="Maf"/>
    <property type="match status" value="1"/>
</dbReference>
<comment type="subcellular location">
    <subcellularLocation>
        <location evidence="2 6">Cytoplasm</location>
    </subcellularLocation>
</comment>
<feature type="site" description="Important for substrate specificity" evidence="6">
    <location>
        <position position="70"/>
    </location>
</feature>
<comment type="similarity">
    <text evidence="6">Belongs to the Maf family. YhdE subfamily.</text>
</comment>